<protein>
    <submittedName>
        <fullName evidence="1">Uncharacterized protein</fullName>
    </submittedName>
</protein>
<accession>A0A2X1QC69</accession>
<dbReference type="EMBL" id="UASD01000010">
    <property type="protein sequence ID" value="SPX19631.1"/>
    <property type="molecule type" value="Genomic_DNA"/>
</dbReference>
<dbReference type="AlphaFoldDB" id="A0A2X1QC69"/>
<name>A0A2X1QC69_ECOLX</name>
<organism evidence="1 2">
    <name type="scientific">Escherichia coli</name>
    <dbReference type="NCBI Taxonomy" id="562"/>
    <lineage>
        <taxon>Bacteria</taxon>
        <taxon>Pseudomonadati</taxon>
        <taxon>Pseudomonadota</taxon>
        <taxon>Gammaproteobacteria</taxon>
        <taxon>Enterobacterales</taxon>
        <taxon>Enterobacteriaceae</taxon>
        <taxon>Escherichia</taxon>
    </lineage>
</organism>
<dbReference type="Proteomes" id="UP000250780">
    <property type="component" value="Unassembled WGS sequence"/>
</dbReference>
<gene>
    <name evidence="1" type="ORF">NCTC9073_05770</name>
</gene>
<proteinExistence type="predicted"/>
<sequence length="98" mass="11202">MAPRQTRFSAINNRIELTNLNHGTTARRWHQFANCRQFNAKLGGCSFDLIFCFRMTASSKPPEVCGSTADRALHAAFHPSDDRSWQSYVQCRQVLRPT</sequence>
<reference evidence="1 2" key="1">
    <citation type="submission" date="2018-06" db="EMBL/GenBank/DDBJ databases">
        <authorList>
            <consortium name="Pathogen Informatics"/>
            <person name="Doyle S."/>
        </authorList>
    </citation>
    <scope>NUCLEOTIDE SEQUENCE [LARGE SCALE GENOMIC DNA]</scope>
    <source>
        <strain evidence="1 2">NCTC9073</strain>
    </source>
</reference>
<evidence type="ECO:0000313" key="1">
    <source>
        <dbReference type="EMBL" id="SPX19631.1"/>
    </source>
</evidence>
<evidence type="ECO:0000313" key="2">
    <source>
        <dbReference type="Proteomes" id="UP000250780"/>
    </source>
</evidence>